<evidence type="ECO:0000313" key="4">
    <source>
        <dbReference type="Proteomes" id="UP001604277"/>
    </source>
</evidence>
<organism evidence="3 4">
    <name type="scientific">Forsythia ovata</name>
    <dbReference type="NCBI Taxonomy" id="205694"/>
    <lineage>
        <taxon>Eukaryota</taxon>
        <taxon>Viridiplantae</taxon>
        <taxon>Streptophyta</taxon>
        <taxon>Embryophyta</taxon>
        <taxon>Tracheophyta</taxon>
        <taxon>Spermatophyta</taxon>
        <taxon>Magnoliopsida</taxon>
        <taxon>eudicotyledons</taxon>
        <taxon>Gunneridae</taxon>
        <taxon>Pentapetalae</taxon>
        <taxon>asterids</taxon>
        <taxon>lamiids</taxon>
        <taxon>Lamiales</taxon>
        <taxon>Oleaceae</taxon>
        <taxon>Forsythieae</taxon>
        <taxon>Forsythia</taxon>
    </lineage>
</organism>
<dbReference type="PANTHER" id="PTHR34799">
    <property type="entry name" value="OS07G0656300 PROTEIN"/>
    <property type="match status" value="1"/>
</dbReference>
<name>A0ABD1SLZ3_9LAMI</name>
<feature type="region of interest" description="Disordered" evidence="1">
    <location>
        <begin position="49"/>
        <end position="72"/>
    </location>
</feature>
<keyword evidence="4" id="KW-1185">Reference proteome</keyword>
<feature type="domain" description="HTH three-helical bundle" evidence="2">
    <location>
        <begin position="182"/>
        <end position="222"/>
    </location>
</feature>
<gene>
    <name evidence="3" type="ORF">Fot_35593</name>
</gene>
<reference evidence="4" key="1">
    <citation type="submission" date="2024-07" db="EMBL/GenBank/DDBJ databases">
        <title>Two chromosome-level genome assemblies of Korean endemic species Abeliophyllum distichum and Forsythia ovata (Oleaceae).</title>
        <authorList>
            <person name="Jang H."/>
        </authorList>
    </citation>
    <scope>NUCLEOTIDE SEQUENCE [LARGE SCALE GENOMIC DNA]</scope>
</reference>
<protein>
    <recommendedName>
        <fullName evidence="2">HTH three-helical bundle domain-containing protein</fullName>
    </recommendedName>
</protein>
<evidence type="ECO:0000256" key="1">
    <source>
        <dbReference type="SAM" id="MobiDB-lite"/>
    </source>
</evidence>
<comment type="caution">
    <text evidence="3">The sequence shown here is derived from an EMBL/GenBank/DDBJ whole genome shotgun (WGS) entry which is preliminary data.</text>
</comment>
<evidence type="ECO:0000259" key="2">
    <source>
        <dbReference type="Pfam" id="PF25370"/>
    </source>
</evidence>
<dbReference type="AlphaFoldDB" id="A0ABD1SLZ3"/>
<accession>A0ABD1SLZ3</accession>
<dbReference type="EMBL" id="JBFOLJ010000010">
    <property type="protein sequence ID" value="KAL2501745.1"/>
    <property type="molecule type" value="Genomic_DNA"/>
</dbReference>
<dbReference type="InterPro" id="IPR057523">
    <property type="entry name" value="HTH_74"/>
</dbReference>
<proteinExistence type="predicted"/>
<sequence length="246" mass="26141">MKTIEQSPAHIVMKKLGMEAANYQRVNSSTGTSATKLRKVEDINAKKMKNKDKSIKIPKNKSCSSESFGNPKLSISNSSSGISSMVMTADDESSSAAAPGPRLKISQKKRSKSIWISDCKKLTSGKLALSPEQAPASSDSASVIIMTEVSSCLSSGSSSVSSARSCINVLSGTDKQRKPVGSNHMGHRAEAILRVLSGGSASEVRIRELLGDSPSTSKALRMLLKLEEVKRFGAGGRGNPYIYMIA</sequence>
<dbReference type="Proteomes" id="UP001604277">
    <property type="component" value="Unassembled WGS sequence"/>
</dbReference>
<evidence type="ECO:0000313" key="3">
    <source>
        <dbReference type="EMBL" id="KAL2501745.1"/>
    </source>
</evidence>
<feature type="region of interest" description="Disordered" evidence="1">
    <location>
        <begin position="85"/>
        <end position="109"/>
    </location>
</feature>
<dbReference type="Pfam" id="PF25370">
    <property type="entry name" value="HTH_74"/>
    <property type="match status" value="1"/>
</dbReference>
<dbReference type="PANTHER" id="PTHR34799:SF2">
    <property type="entry name" value="OS07G0656300 PROTEIN"/>
    <property type="match status" value="1"/>
</dbReference>